<accession>A0ABN3DPE9</accession>
<keyword evidence="1" id="KW-1133">Transmembrane helix</keyword>
<evidence type="ECO:0000313" key="3">
    <source>
        <dbReference type="Proteomes" id="UP001500305"/>
    </source>
</evidence>
<keyword evidence="3" id="KW-1185">Reference proteome</keyword>
<keyword evidence="1" id="KW-0812">Transmembrane</keyword>
<evidence type="ECO:0000256" key="1">
    <source>
        <dbReference type="SAM" id="Phobius"/>
    </source>
</evidence>
<feature type="transmembrane region" description="Helical" evidence="1">
    <location>
        <begin position="231"/>
        <end position="251"/>
    </location>
</feature>
<dbReference type="EMBL" id="BAAATR010000006">
    <property type="protein sequence ID" value="GAA2238403.1"/>
    <property type="molecule type" value="Genomic_DNA"/>
</dbReference>
<dbReference type="PANTHER" id="PTHR37305">
    <property type="entry name" value="INTEGRAL MEMBRANE PROTEIN-RELATED"/>
    <property type="match status" value="1"/>
</dbReference>
<dbReference type="Pfam" id="PF12730">
    <property type="entry name" value="ABC2_membrane_4"/>
    <property type="match status" value="1"/>
</dbReference>
<reference evidence="2 3" key="1">
    <citation type="journal article" date="2019" name="Int. J. Syst. Evol. Microbiol.">
        <title>The Global Catalogue of Microorganisms (GCM) 10K type strain sequencing project: providing services to taxonomists for standard genome sequencing and annotation.</title>
        <authorList>
            <consortium name="The Broad Institute Genomics Platform"/>
            <consortium name="The Broad Institute Genome Sequencing Center for Infectious Disease"/>
            <person name="Wu L."/>
            <person name="Ma J."/>
        </authorList>
    </citation>
    <scope>NUCLEOTIDE SEQUENCE [LARGE SCALE GENOMIC DNA]</scope>
    <source>
        <strain evidence="2 3">JCM 7356</strain>
    </source>
</reference>
<sequence>MGTELLTAEWIKLRSVRSTYLSLAAAAVLVVTVALSVATTTADDWAAMDPRDRSSFDPVSAPLFGAIFAQLVIGVLGVLAVSSEYSTGLIRTTFATTPQRRKVLLAKVAVTTALALVAGGVILGATFLLSQGIMANGHGGVSLSDPGVFRAVTYAVLYLVIVTVLATSLGAITRSTAGAIAVLFTLVFLLPQVLDHLPQNLRHDLMRFGLQRAAASAVSIHPQVDTFSPTVSILVCATYAAVALALALFLIGRRDA</sequence>
<feature type="transmembrane region" description="Helical" evidence="1">
    <location>
        <begin position="103"/>
        <end position="128"/>
    </location>
</feature>
<organism evidence="2 3">
    <name type="scientific">Kitasatospora cystarginea</name>
    <dbReference type="NCBI Taxonomy" id="58350"/>
    <lineage>
        <taxon>Bacteria</taxon>
        <taxon>Bacillati</taxon>
        <taxon>Actinomycetota</taxon>
        <taxon>Actinomycetes</taxon>
        <taxon>Kitasatosporales</taxon>
        <taxon>Streptomycetaceae</taxon>
        <taxon>Kitasatospora</taxon>
    </lineage>
</organism>
<dbReference type="Proteomes" id="UP001500305">
    <property type="component" value="Unassembled WGS sequence"/>
</dbReference>
<protein>
    <submittedName>
        <fullName evidence="2">ABC transporter permease subunit</fullName>
    </submittedName>
</protein>
<comment type="caution">
    <text evidence="2">The sequence shown here is derived from an EMBL/GenBank/DDBJ whole genome shotgun (WGS) entry which is preliminary data.</text>
</comment>
<keyword evidence="1" id="KW-0472">Membrane</keyword>
<feature type="transmembrane region" description="Helical" evidence="1">
    <location>
        <begin position="148"/>
        <end position="169"/>
    </location>
</feature>
<dbReference type="PANTHER" id="PTHR37305:SF1">
    <property type="entry name" value="MEMBRANE PROTEIN"/>
    <property type="match status" value="1"/>
</dbReference>
<name>A0ABN3DPE9_9ACTN</name>
<feature type="transmembrane region" description="Helical" evidence="1">
    <location>
        <begin position="176"/>
        <end position="194"/>
    </location>
</feature>
<dbReference type="RefSeq" id="WP_344635840.1">
    <property type="nucleotide sequence ID" value="NZ_BAAATR010000006.1"/>
</dbReference>
<evidence type="ECO:0000313" key="2">
    <source>
        <dbReference type="EMBL" id="GAA2238403.1"/>
    </source>
</evidence>
<proteinExistence type="predicted"/>
<feature type="transmembrane region" description="Helical" evidence="1">
    <location>
        <begin position="20"/>
        <end position="39"/>
    </location>
</feature>
<feature type="transmembrane region" description="Helical" evidence="1">
    <location>
        <begin position="59"/>
        <end position="82"/>
    </location>
</feature>
<gene>
    <name evidence="2" type="ORF">GCM10010430_19300</name>
</gene>